<sequence>MLKNGKGKKAPFSKLSPQQLAVIVGLLTNALDVDSILIDKDQNIEIVLVGSIRKKTKADRIAEELGEISVGDLLEAFTRK</sequence>
<gene>
    <name evidence="1" type="ORF">G9U52_30365</name>
</gene>
<dbReference type="RefSeq" id="WP_166154764.1">
    <property type="nucleotide sequence ID" value="NZ_JAAOIW010000016.1"/>
</dbReference>
<evidence type="ECO:0000313" key="2">
    <source>
        <dbReference type="Proteomes" id="UP001165962"/>
    </source>
</evidence>
<comment type="caution">
    <text evidence="1">The sequence shown here is derived from an EMBL/GenBank/DDBJ whole genome shotgun (WGS) entry which is preliminary data.</text>
</comment>
<evidence type="ECO:0000313" key="1">
    <source>
        <dbReference type="EMBL" id="NHN34127.1"/>
    </source>
</evidence>
<dbReference type="EMBL" id="JAAOIW010000016">
    <property type="protein sequence ID" value="NHN34127.1"/>
    <property type="molecule type" value="Genomic_DNA"/>
</dbReference>
<accession>A0ABX0JD89</accession>
<protein>
    <submittedName>
        <fullName evidence="1">Uncharacterized protein</fullName>
    </submittedName>
</protein>
<keyword evidence="2" id="KW-1185">Reference proteome</keyword>
<proteinExistence type="predicted"/>
<name>A0ABX0JD89_9BACL</name>
<dbReference type="Proteomes" id="UP001165962">
    <property type="component" value="Unassembled WGS sequence"/>
</dbReference>
<reference evidence="1" key="1">
    <citation type="submission" date="2020-03" db="EMBL/GenBank/DDBJ databases">
        <title>Draft sequencing of Paenibacilllus sp. S3N08.</title>
        <authorList>
            <person name="Kim D.-U."/>
        </authorList>
    </citation>
    <scope>NUCLEOTIDE SEQUENCE</scope>
    <source>
        <strain evidence="1">S3N08</strain>
    </source>
</reference>
<organism evidence="1 2">
    <name type="scientific">Paenibacillus agricola</name>
    <dbReference type="NCBI Taxonomy" id="2716264"/>
    <lineage>
        <taxon>Bacteria</taxon>
        <taxon>Bacillati</taxon>
        <taxon>Bacillota</taxon>
        <taxon>Bacilli</taxon>
        <taxon>Bacillales</taxon>
        <taxon>Paenibacillaceae</taxon>
        <taxon>Paenibacillus</taxon>
    </lineage>
</organism>